<dbReference type="Proteomes" id="UP001209878">
    <property type="component" value="Unassembled WGS sequence"/>
</dbReference>
<accession>A0AAD9JLZ1</accession>
<dbReference type="PANTHER" id="PTHR21301:SF11">
    <property type="entry name" value="GIY-YIG DOMAIN-CONTAINING PROTEIN"/>
    <property type="match status" value="1"/>
</dbReference>
<keyword evidence="2" id="KW-1185">Reference proteome</keyword>
<evidence type="ECO:0000313" key="2">
    <source>
        <dbReference type="Proteomes" id="UP001209878"/>
    </source>
</evidence>
<proteinExistence type="predicted"/>
<comment type="caution">
    <text evidence="1">The sequence shown here is derived from an EMBL/GenBank/DDBJ whole genome shotgun (WGS) entry which is preliminary data.</text>
</comment>
<sequence>MEIVKKGCEQQLTAHLNTIDTTGNIKFTYEEESDGSLPFLDTLMVRKEDGTIKLLVYRNKTHTDQYLNFSSPHPLHRKLGVIKT</sequence>
<protein>
    <submittedName>
        <fullName evidence="1">Uncharacterized protein</fullName>
    </submittedName>
</protein>
<dbReference type="EMBL" id="JAODUO010002064">
    <property type="protein sequence ID" value="KAK2155519.1"/>
    <property type="molecule type" value="Genomic_DNA"/>
</dbReference>
<dbReference type="AlphaFoldDB" id="A0AAD9JLZ1"/>
<reference evidence="1" key="1">
    <citation type="journal article" date="2023" name="Mol. Biol. Evol.">
        <title>Third-Generation Sequencing Reveals the Adaptive Role of the Epigenome in Three Deep-Sea Polychaetes.</title>
        <authorList>
            <person name="Perez M."/>
            <person name="Aroh O."/>
            <person name="Sun Y."/>
            <person name="Lan Y."/>
            <person name="Juniper S.K."/>
            <person name="Young C.R."/>
            <person name="Angers B."/>
            <person name="Qian P.Y."/>
        </authorList>
    </citation>
    <scope>NUCLEOTIDE SEQUENCE</scope>
    <source>
        <strain evidence="1">R07B-5</strain>
    </source>
</reference>
<organism evidence="1 2">
    <name type="scientific">Ridgeia piscesae</name>
    <name type="common">Tubeworm</name>
    <dbReference type="NCBI Taxonomy" id="27915"/>
    <lineage>
        <taxon>Eukaryota</taxon>
        <taxon>Metazoa</taxon>
        <taxon>Spiralia</taxon>
        <taxon>Lophotrochozoa</taxon>
        <taxon>Annelida</taxon>
        <taxon>Polychaeta</taxon>
        <taxon>Sedentaria</taxon>
        <taxon>Canalipalpata</taxon>
        <taxon>Sabellida</taxon>
        <taxon>Siboglinidae</taxon>
        <taxon>Ridgeia</taxon>
    </lineage>
</organism>
<name>A0AAD9JLZ1_RIDPI</name>
<gene>
    <name evidence="1" type="ORF">NP493_2066g00022</name>
</gene>
<evidence type="ECO:0000313" key="1">
    <source>
        <dbReference type="EMBL" id="KAK2155519.1"/>
    </source>
</evidence>
<dbReference type="PANTHER" id="PTHR21301">
    <property type="entry name" value="REVERSE TRANSCRIPTASE"/>
    <property type="match status" value="1"/>
</dbReference>